<gene>
    <name evidence="12" type="primary">tig</name>
    <name evidence="17" type="ORF">EF384_01395</name>
</gene>
<keyword evidence="12" id="KW-0963">Cytoplasm</keyword>
<evidence type="ECO:0000256" key="15">
    <source>
        <dbReference type="SAM" id="Coils"/>
    </source>
</evidence>
<dbReference type="Pfam" id="PF05698">
    <property type="entry name" value="Trigger_C"/>
    <property type="match status" value="1"/>
</dbReference>
<evidence type="ECO:0000256" key="6">
    <source>
        <dbReference type="ARBA" id="ARBA00023110"/>
    </source>
</evidence>
<dbReference type="Gene3D" id="3.30.70.1050">
    <property type="entry name" value="Trigger factor ribosome-binding domain"/>
    <property type="match status" value="1"/>
</dbReference>
<keyword evidence="15" id="KW-0175">Coiled coil</keyword>
<dbReference type="FunFam" id="3.10.50.40:FF:000001">
    <property type="entry name" value="Trigger factor"/>
    <property type="match status" value="1"/>
</dbReference>
<dbReference type="NCBIfam" id="TIGR00115">
    <property type="entry name" value="tig"/>
    <property type="match status" value="1"/>
</dbReference>
<dbReference type="HAMAP" id="MF_00303">
    <property type="entry name" value="Trigger_factor_Tig"/>
    <property type="match status" value="1"/>
</dbReference>
<dbReference type="RefSeq" id="WP_123779195.1">
    <property type="nucleotide sequence ID" value="NZ_RKMG01000002.1"/>
</dbReference>
<organism evidence="17 18">
    <name type="scientific">Aerococcus agrisoli</name>
    <dbReference type="NCBI Taxonomy" id="2487350"/>
    <lineage>
        <taxon>Bacteria</taxon>
        <taxon>Bacillati</taxon>
        <taxon>Bacillota</taxon>
        <taxon>Bacilli</taxon>
        <taxon>Lactobacillales</taxon>
        <taxon>Aerococcaceae</taxon>
        <taxon>Aerococcus</taxon>
    </lineage>
</organism>
<dbReference type="EMBL" id="RKMG01000002">
    <property type="protein sequence ID" value="RPA65092.1"/>
    <property type="molecule type" value="Genomic_DNA"/>
</dbReference>
<evidence type="ECO:0000256" key="3">
    <source>
        <dbReference type="ARBA" id="ARBA00013194"/>
    </source>
</evidence>
<evidence type="ECO:0000256" key="8">
    <source>
        <dbReference type="ARBA" id="ARBA00023235"/>
    </source>
</evidence>
<dbReference type="EC" id="5.2.1.8" evidence="3 12"/>
<evidence type="ECO:0000256" key="11">
    <source>
        <dbReference type="ARBA" id="ARBA00029986"/>
    </source>
</evidence>
<evidence type="ECO:0000256" key="4">
    <source>
        <dbReference type="ARBA" id="ARBA00016902"/>
    </source>
</evidence>
<dbReference type="InterPro" id="IPR008881">
    <property type="entry name" value="Trigger_fac_ribosome-bd_bac"/>
</dbReference>
<dbReference type="GO" id="GO:0043335">
    <property type="term" value="P:protein unfolding"/>
    <property type="evidence" value="ECO:0007669"/>
    <property type="project" value="TreeGrafter"/>
</dbReference>
<evidence type="ECO:0000256" key="12">
    <source>
        <dbReference type="HAMAP-Rule" id="MF_00303"/>
    </source>
</evidence>
<keyword evidence="7 12" id="KW-0143">Chaperone</keyword>
<dbReference type="GO" id="GO:0005737">
    <property type="term" value="C:cytoplasm"/>
    <property type="evidence" value="ECO:0007669"/>
    <property type="project" value="UniProtKB-SubCell"/>
</dbReference>
<dbReference type="Gene3D" id="3.10.50.40">
    <property type="match status" value="1"/>
</dbReference>
<evidence type="ECO:0000256" key="5">
    <source>
        <dbReference type="ARBA" id="ARBA00022618"/>
    </source>
</evidence>
<proteinExistence type="inferred from homology"/>
<dbReference type="PROSITE" id="PS50059">
    <property type="entry name" value="FKBP_PPIASE"/>
    <property type="match status" value="1"/>
</dbReference>
<comment type="similarity">
    <text evidence="2 12 14">Belongs to the FKBP-type PPIase family. Tig subfamily.</text>
</comment>
<evidence type="ECO:0000256" key="14">
    <source>
        <dbReference type="RuleBase" id="RU003914"/>
    </source>
</evidence>
<dbReference type="AlphaFoldDB" id="A0A3N4GQG4"/>
<dbReference type="PANTHER" id="PTHR30560">
    <property type="entry name" value="TRIGGER FACTOR CHAPERONE AND PEPTIDYL-PROLYL CIS/TRANS ISOMERASE"/>
    <property type="match status" value="1"/>
</dbReference>
<dbReference type="GO" id="GO:0051083">
    <property type="term" value="P:'de novo' cotranslational protein folding"/>
    <property type="evidence" value="ECO:0007669"/>
    <property type="project" value="TreeGrafter"/>
</dbReference>
<dbReference type="SUPFAM" id="SSF54534">
    <property type="entry name" value="FKBP-like"/>
    <property type="match status" value="1"/>
</dbReference>
<sequence>MSVNYEQTSTNEGILHFTVAKEDADKALKQAFNRVKKDVTIPGFRKGKINYQMFVKMFGEQSLIEDAVNIVLPEAYTKAVEESGLEIVVQPRFDIESANKGEDWKLLAYVATKPEVKLGQYKDLTVSKQDVEVSEEEINERLESARFNLSELALKDGAAEEGDTVVIDFEGFKDGEAFAGGKGENHSLELGSNSFIPGFEDQLVGTKEGDEVEVNVTFPAEYQAEELAGQDAVFKVKVHEVKTKEVPELDDEFAKDVDDEVETLDELKEKYRKQIAEQKEAAAKEAREEEALRKAVENAEIADLPHEMVHEEVHRQMEHYLNEMQRSGISPEMYYQLTGTTEADLHHQFEQDADTRVKTNLILEQIVKDENITAEVEDVEKEIATLAETYGMTVEEVKNVVTEDMLKNDIALKKAMDLITETAVEEA</sequence>
<dbReference type="GO" id="GO:0043022">
    <property type="term" value="F:ribosome binding"/>
    <property type="evidence" value="ECO:0007669"/>
    <property type="project" value="TreeGrafter"/>
</dbReference>
<keyword evidence="6 12" id="KW-0697">Rotamase</keyword>
<dbReference type="Pfam" id="PF00254">
    <property type="entry name" value="FKBP_C"/>
    <property type="match status" value="1"/>
</dbReference>
<dbReference type="Proteomes" id="UP000273977">
    <property type="component" value="Unassembled WGS sequence"/>
</dbReference>
<protein>
    <recommendedName>
        <fullName evidence="4 12">Trigger factor</fullName>
        <shortName evidence="12">TF</shortName>
        <ecNumber evidence="3 12">5.2.1.8</ecNumber>
    </recommendedName>
    <alternativeName>
        <fullName evidence="11 12">PPIase</fullName>
    </alternativeName>
</protein>
<comment type="domain">
    <text evidence="12">Consists of 3 domains; the N-terminus binds the ribosome, the middle domain has PPIase activity, while the C-terminus has intrinsic chaperone activity on its own.</text>
</comment>
<dbReference type="InterPro" id="IPR005215">
    <property type="entry name" value="Trig_fac"/>
</dbReference>
<accession>A0A3N4GQG4</accession>
<dbReference type="InterPro" id="IPR027304">
    <property type="entry name" value="Trigger_fact/SurA_dom_sf"/>
</dbReference>
<evidence type="ECO:0000256" key="9">
    <source>
        <dbReference type="ARBA" id="ARBA00023306"/>
    </source>
</evidence>
<dbReference type="InterPro" id="IPR001179">
    <property type="entry name" value="PPIase_FKBP_dom"/>
</dbReference>
<dbReference type="GO" id="GO:0044183">
    <property type="term" value="F:protein folding chaperone"/>
    <property type="evidence" value="ECO:0007669"/>
    <property type="project" value="TreeGrafter"/>
</dbReference>
<comment type="catalytic activity">
    <reaction evidence="1 12 13">
        <text>[protein]-peptidylproline (omega=180) = [protein]-peptidylproline (omega=0)</text>
        <dbReference type="Rhea" id="RHEA:16237"/>
        <dbReference type="Rhea" id="RHEA-COMP:10747"/>
        <dbReference type="Rhea" id="RHEA-COMP:10748"/>
        <dbReference type="ChEBI" id="CHEBI:83833"/>
        <dbReference type="ChEBI" id="CHEBI:83834"/>
        <dbReference type="EC" id="5.2.1.8"/>
    </reaction>
</comment>
<keyword evidence="18" id="KW-1185">Reference proteome</keyword>
<dbReference type="InterPro" id="IPR008880">
    <property type="entry name" value="Trigger_fac_C"/>
</dbReference>
<dbReference type="Pfam" id="PF05697">
    <property type="entry name" value="Trigger_N"/>
    <property type="match status" value="1"/>
</dbReference>
<evidence type="ECO:0000313" key="18">
    <source>
        <dbReference type="Proteomes" id="UP000273977"/>
    </source>
</evidence>
<dbReference type="SUPFAM" id="SSF102735">
    <property type="entry name" value="Trigger factor ribosome-binding domain"/>
    <property type="match status" value="1"/>
</dbReference>
<keyword evidence="5 12" id="KW-0132">Cell division</keyword>
<keyword evidence="8 12" id="KW-0413">Isomerase</keyword>
<dbReference type="PANTHER" id="PTHR30560:SF3">
    <property type="entry name" value="TRIGGER FACTOR-LIKE PROTEIN TIG, CHLOROPLASTIC"/>
    <property type="match status" value="1"/>
</dbReference>
<dbReference type="Gene3D" id="1.10.3120.10">
    <property type="entry name" value="Trigger factor, C-terminal domain"/>
    <property type="match status" value="1"/>
</dbReference>
<evidence type="ECO:0000256" key="2">
    <source>
        <dbReference type="ARBA" id="ARBA00005464"/>
    </source>
</evidence>
<reference evidence="17 18" key="1">
    <citation type="submission" date="2018-11" db="EMBL/GenBank/DDBJ databases">
        <title>Aerococcus sp. SJQ22, whole genome shotgun sequence.</title>
        <authorList>
            <person name="Sun L."/>
            <person name="Gao X."/>
            <person name="Chen W."/>
            <person name="Huang K."/>
        </authorList>
    </citation>
    <scope>NUCLEOTIDE SEQUENCE [LARGE SCALE GENOMIC DNA]</scope>
    <source>
        <strain evidence="17 18">SJQ22</strain>
    </source>
</reference>
<dbReference type="InterPro" id="IPR036611">
    <property type="entry name" value="Trigger_fac_ribosome-bd_sf"/>
</dbReference>
<dbReference type="OrthoDB" id="9767721at2"/>
<dbReference type="GO" id="GO:0015031">
    <property type="term" value="P:protein transport"/>
    <property type="evidence" value="ECO:0007669"/>
    <property type="project" value="UniProtKB-UniRule"/>
</dbReference>
<keyword evidence="9 12" id="KW-0131">Cell cycle</keyword>
<evidence type="ECO:0000256" key="10">
    <source>
        <dbReference type="ARBA" id="ARBA00024849"/>
    </source>
</evidence>
<evidence type="ECO:0000313" key="17">
    <source>
        <dbReference type="EMBL" id="RPA65092.1"/>
    </source>
</evidence>
<feature type="domain" description="PPIase FKBP-type" evidence="16">
    <location>
        <begin position="162"/>
        <end position="244"/>
    </location>
</feature>
<dbReference type="InterPro" id="IPR037041">
    <property type="entry name" value="Trigger_fac_C_sf"/>
</dbReference>
<feature type="coiled-coil region" evidence="15">
    <location>
        <begin position="254"/>
        <end position="302"/>
    </location>
</feature>
<evidence type="ECO:0000256" key="7">
    <source>
        <dbReference type="ARBA" id="ARBA00023186"/>
    </source>
</evidence>
<dbReference type="PIRSF" id="PIRSF003095">
    <property type="entry name" value="Trigger_factor"/>
    <property type="match status" value="1"/>
</dbReference>
<comment type="caution">
    <text evidence="17">The sequence shown here is derived from an EMBL/GenBank/DDBJ whole genome shotgun (WGS) entry which is preliminary data.</text>
</comment>
<dbReference type="GO" id="GO:0003755">
    <property type="term" value="F:peptidyl-prolyl cis-trans isomerase activity"/>
    <property type="evidence" value="ECO:0007669"/>
    <property type="project" value="UniProtKB-UniRule"/>
</dbReference>
<comment type="subcellular location">
    <subcellularLocation>
        <location evidence="12">Cytoplasm</location>
    </subcellularLocation>
    <text evidence="12">About half TF is bound to the ribosome near the polypeptide exit tunnel while the other half is free in the cytoplasm.</text>
</comment>
<dbReference type="SUPFAM" id="SSF109998">
    <property type="entry name" value="Triger factor/SurA peptide-binding domain-like"/>
    <property type="match status" value="1"/>
</dbReference>
<name>A0A3N4GQG4_9LACT</name>
<evidence type="ECO:0000259" key="16">
    <source>
        <dbReference type="PROSITE" id="PS50059"/>
    </source>
</evidence>
<evidence type="ECO:0000256" key="1">
    <source>
        <dbReference type="ARBA" id="ARBA00000971"/>
    </source>
</evidence>
<evidence type="ECO:0000256" key="13">
    <source>
        <dbReference type="PROSITE-ProRule" id="PRU00277"/>
    </source>
</evidence>
<dbReference type="GO" id="GO:0051301">
    <property type="term" value="P:cell division"/>
    <property type="evidence" value="ECO:0007669"/>
    <property type="project" value="UniProtKB-KW"/>
</dbReference>
<dbReference type="InterPro" id="IPR046357">
    <property type="entry name" value="PPIase_dom_sf"/>
</dbReference>
<comment type="function">
    <text evidence="10 12">Involved in protein export. Acts as a chaperone by maintaining the newly synthesized protein in an open conformation. Functions as a peptidyl-prolyl cis-trans isomerase.</text>
</comment>